<dbReference type="Proteomes" id="UP000039324">
    <property type="component" value="Unassembled WGS sequence"/>
</dbReference>
<proteinExistence type="predicted"/>
<evidence type="ECO:0000313" key="1">
    <source>
        <dbReference type="EMBL" id="CEO97769.1"/>
    </source>
</evidence>
<keyword evidence="2" id="KW-0496">Mitochondrion</keyword>
<dbReference type="Proteomes" id="UP000290189">
    <property type="component" value="Unassembled WGS sequence"/>
</dbReference>
<accession>A0A0G4IRJ5</accession>
<evidence type="ECO:0000313" key="2">
    <source>
        <dbReference type="EMBL" id="SPQ98316.1"/>
    </source>
</evidence>
<reference evidence="1 3" key="1">
    <citation type="submission" date="2015-02" db="EMBL/GenBank/DDBJ databases">
        <authorList>
            <person name="Chooi Y.-H."/>
        </authorList>
    </citation>
    <scope>NUCLEOTIDE SEQUENCE [LARGE SCALE GENOMIC DNA]</scope>
    <source>
        <strain evidence="1">E3</strain>
    </source>
</reference>
<dbReference type="OrthoDB" id="48036at2759"/>
<sequence>MDDLDAAFDSVLFLEQEFAAAGRSNGIEAGRASAAETAFGKGQALGRALGREIGFYRGFLLGLETGAIFVAVPERARKSIPKLKHAVNLVEQSVRSFDADDFLQGRLRLARAKFRALTKVLEIDNRLEIIEPRQGAPCGSF</sequence>
<dbReference type="EMBL" id="CDSF01000080">
    <property type="protein sequence ID" value="CEO97769.1"/>
    <property type="molecule type" value="Genomic_DNA"/>
</dbReference>
<protein>
    <recommendedName>
        <fullName evidence="5">Essential protein Yae1 N-terminal domain-containing protein</fullName>
    </recommendedName>
</protein>
<gene>
    <name evidence="1" type="ORF">PBRA_005883</name>
    <name evidence="2" type="ORF">PLBR_LOCUS5531</name>
</gene>
<keyword evidence="3" id="KW-1185">Reference proteome</keyword>
<reference evidence="2 4" key="2">
    <citation type="submission" date="2018-03" db="EMBL/GenBank/DDBJ databases">
        <authorList>
            <person name="Fogelqvist J."/>
        </authorList>
    </citation>
    <scope>NUCLEOTIDE SEQUENCE [LARGE SCALE GENOMIC DNA]</scope>
</reference>
<evidence type="ECO:0000313" key="4">
    <source>
        <dbReference type="Proteomes" id="UP000290189"/>
    </source>
</evidence>
<dbReference type="AlphaFoldDB" id="A0A0G4IRJ5"/>
<evidence type="ECO:0008006" key="5">
    <source>
        <dbReference type="Google" id="ProtNLM"/>
    </source>
</evidence>
<geneLocation type="mitochondrion" evidence="2"/>
<name>A0A0G4IRJ5_PLABS</name>
<organism evidence="1 3">
    <name type="scientific">Plasmodiophora brassicae</name>
    <name type="common">Clubroot disease agent</name>
    <dbReference type="NCBI Taxonomy" id="37360"/>
    <lineage>
        <taxon>Eukaryota</taxon>
        <taxon>Sar</taxon>
        <taxon>Rhizaria</taxon>
        <taxon>Endomyxa</taxon>
        <taxon>Phytomyxea</taxon>
        <taxon>Plasmodiophorida</taxon>
        <taxon>Plasmodiophoridae</taxon>
        <taxon>Plasmodiophora</taxon>
    </lineage>
</organism>
<evidence type="ECO:0000313" key="3">
    <source>
        <dbReference type="Proteomes" id="UP000039324"/>
    </source>
</evidence>
<dbReference type="EMBL" id="OVEO01000009">
    <property type="protein sequence ID" value="SPQ98316.1"/>
    <property type="molecule type" value="Genomic_DNA"/>
</dbReference>